<dbReference type="InterPro" id="IPR041427">
    <property type="entry name" value="AbiJ-NTD3"/>
</dbReference>
<reference evidence="2 3" key="1">
    <citation type="submission" date="2019-07" db="EMBL/GenBank/DDBJ databases">
        <authorList>
            <person name="Hibberd C M."/>
            <person name="Gehrig L. J."/>
            <person name="Chang H.-W."/>
            <person name="Venkatesh S."/>
        </authorList>
    </citation>
    <scope>NUCLEOTIDE SEQUENCE [LARGE SCALE GENOMIC DNA]</scope>
    <source>
        <strain evidence="2">Faecalibacterium_prausnitzii_JG_BgPS064</strain>
    </source>
</reference>
<keyword evidence="3" id="KW-1185">Reference proteome</keyword>
<proteinExistence type="predicted"/>
<evidence type="ECO:0000259" key="1">
    <source>
        <dbReference type="Pfam" id="PF18860"/>
    </source>
</evidence>
<protein>
    <recommendedName>
        <fullName evidence="1">AbiJ-NTD3 domain-containing protein</fullName>
    </recommendedName>
</protein>
<dbReference type="AlphaFoldDB" id="A0A564U904"/>
<sequence length="459" mass="53873">MNNISEITRQDILDIIKDGFIVHLDEPAYDSNVGDYIMEYPVKIPFYGRIDEISFLSRIYDLEKMPSKDSRYRNALGDISCHLRFGDYDGDCWFFSDDRFNLRHGDGDEPLLKFLCEMLHPAVRNEKSDWKRYLDKFNELLRTDGYELYPAQHISGRDVYRARNYIEPTQPCFPDSLFTERYKELVVYGQGQPIDNISGSVDLNAKKHICKIMLEFREPMRYQPNRYDSWTENTDALEQAVRRLNEHLEIPVVDLRVLNISPCSDYEILAAHFTPFLFDIIELQYDELSSREKTAFQAEINTSLQRDNVSFKLNDSGLIEQLAVHEVLTSDIIALSTQIQEPGLRELFDLAIEKHMQPNLQSHKDAVEKLWDVLERLKTYYADLDKRQSADKIIEDMACGQDAYKTLFSTEFKELTTIGNDFRIRHHETNKIDIVDIRHYDYFFNRCLALIALALQYLQ</sequence>
<organism evidence="2 3">
    <name type="scientific">Faecalibacterium prausnitzii</name>
    <dbReference type="NCBI Taxonomy" id="853"/>
    <lineage>
        <taxon>Bacteria</taxon>
        <taxon>Bacillati</taxon>
        <taxon>Bacillota</taxon>
        <taxon>Clostridia</taxon>
        <taxon>Eubacteriales</taxon>
        <taxon>Oscillospiraceae</taxon>
        <taxon>Faecalibacterium</taxon>
    </lineage>
</organism>
<evidence type="ECO:0000313" key="2">
    <source>
        <dbReference type="EMBL" id="VUX16044.1"/>
    </source>
</evidence>
<evidence type="ECO:0000313" key="3">
    <source>
        <dbReference type="Proteomes" id="UP000406184"/>
    </source>
</evidence>
<accession>A0A564U904</accession>
<feature type="domain" description="AbiJ-NTD3" evidence="1">
    <location>
        <begin position="3"/>
        <end position="167"/>
    </location>
</feature>
<dbReference type="Proteomes" id="UP000406184">
    <property type="component" value="Unassembled WGS sequence"/>
</dbReference>
<dbReference type="EMBL" id="CABHMY010000122">
    <property type="protein sequence ID" value="VUX16044.1"/>
    <property type="molecule type" value="Genomic_DNA"/>
</dbReference>
<dbReference type="Pfam" id="PF18860">
    <property type="entry name" value="AbiJ_NTD3"/>
    <property type="match status" value="1"/>
</dbReference>
<gene>
    <name evidence="2" type="ORF">FPPS064S07_01178</name>
</gene>
<dbReference type="RefSeq" id="WP_158399325.1">
    <property type="nucleotide sequence ID" value="NZ_CABHMY010000122.1"/>
</dbReference>
<name>A0A564U904_9FIRM</name>